<dbReference type="InterPro" id="IPR058163">
    <property type="entry name" value="LysR-type_TF_proteobact-type"/>
</dbReference>
<keyword evidence="3" id="KW-0238">DNA-binding</keyword>
<evidence type="ECO:0000313" key="6">
    <source>
        <dbReference type="EMBL" id="MCK9689397.1"/>
    </source>
</evidence>
<evidence type="ECO:0000256" key="2">
    <source>
        <dbReference type="ARBA" id="ARBA00023015"/>
    </source>
</evidence>
<evidence type="ECO:0000256" key="4">
    <source>
        <dbReference type="ARBA" id="ARBA00023163"/>
    </source>
</evidence>
<organism evidence="6 7">
    <name type="scientific">Scleromatobacter humisilvae</name>
    <dbReference type="NCBI Taxonomy" id="2897159"/>
    <lineage>
        <taxon>Bacteria</taxon>
        <taxon>Pseudomonadati</taxon>
        <taxon>Pseudomonadota</taxon>
        <taxon>Betaproteobacteria</taxon>
        <taxon>Burkholderiales</taxon>
        <taxon>Sphaerotilaceae</taxon>
        <taxon>Scleromatobacter</taxon>
    </lineage>
</organism>
<gene>
    <name evidence="6" type="ORF">LPC04_27075</name>
</gene>
<sequence length="307" mass="34314">MRRQFDDVMLGSLELFCLAAELESFTAAARATGLSPPAVSRSIARLESRLGVNLFVRTTRQIHLTDSGRTYFEHCRQALGLMRDAESQLTGEHRAPSGLLRISVASPYGHYRVLPLLPRFRERYPRVQIDVHLSNRNIDFAGEDFDVAIRGRTPPDSSLIARKLEDAELVLVAAPSYIARAGRPDTLPSLDAHDCVHFVLPSTGQSVPWLFRHEGRDIELNPPATFRCTDDYLGTVTLARQGAGLLQTYRYVVQEDLAQGRLLELLPESGGRSRPFSLIYPSRHHAALRVRALIDFLVAELAGERHP</sequence>
<dbReference type="FunFam" id="1.10.10.10:FF:000001">
    <property type="entry name" value="LysR family transcriptional regulator"/>
    <property type="match status" value="1"/>
</dbReference>
<evidence type="ECO:0000259" key="5">
    <source>
        <dbReference type="PROSITE" id="PS50931"/>
    </source>
</evidence>
<name>A0A9X1YP32_9BURK</name>
<dbReference type="CDD" id="cd08422">
    <property type="entry name" value="PBP2_CrgA_like"/>
    <property type="match status" value="1"/>
</dbReference>
<dbReference type="SUPFAM" id="SSF46785">
    <property type="entry name" value="Winged helix' DNA-binding domain"/>
    <property type="match status" value="1"/>
</dbReference>
<dbReference type="InterPro" id="IPR000847">
    <property type="entry name" value="LysR_HTH_N"/>
</dbReference>
<dbReference type="PRINTS" id="PR00039">
    <property type="entry name" value="HTHLYSR"/>
</dbReference>
<comment type="caution">
    <text evidence="6">The sequence shown here is derived from an EMBL/GenBank/DDBJ whole genome shotgun (WGS) entry which is preliminary data.</text>
</comment>
<dbReference type="PANTHER" id="PTHR30537:SF5">
    <property type="entry name" value="HTH-TYPE TRANSCRIPTIONAL ACTIVATOR TTDR-RELATED"/>
    <property type="match status" value="1"/>
</dbReference>
<protein>
    <submittedName>
        <fullName evidence="6">LysR family transcriptional regulator</fullName>
    </submittedName>
</protein>
<dbReference type="InterPro" id="IPR036390">
    <property type="entry name" value="WH_DNA-bd_sf"/>
</dbReference>
<dbReference type="Gene3D" id="1.10.10.10">
    <property type="entry name" value="Winged helix-like DNA-binding domain superfamily/Winged helix DNA-binding domain"/>
    <property type="match status" value="1"/>
</dbReference>
<dbReference type="Gene3D" id="3.40.190.290">
    <property type="match status" value="1"/>
</dbReference>
<dbReference type="InterPro" id="IPR036388">
    <property type="entry name" value="WH-like_DNA-bd_sf"/>
</dbReference>
<keyword evidence="7" id="KW-1185">Reference proteome</keyword>
<feature type="domain" description="HTH lysR-type" evidence="5">
    <location>
        <begin position="13"/>
        <end position="65"/>
    </location>
</feature>
<dbReference type="Pfam" id="PF03466">
    <property type="entry name" value="LysR_substrate"/>
    <property type="match status" value="1"/>
</dbReference>
<dbReference type="InterPro" id="IPR005119">
    <property type="entry name" value="LysR_subst-bd"/>
</dbReference>
<accession>A0A9X1YP32</accession>
<proteinExistence type="inferred from homology"/>
<dbReference type="Pfam" id="PF00126">
    <property type="entry name" value="HTH_1"/>
    <property type="match status" value="1"/>
</dbReference>
<dbReference type="PANTHER" id="PTHR30537">
    <property type="entry name" value="HTH-TYPE TRANSCRIPTIONAL REGULATOR"/>
    <property type="match status" value="1"/>
</dbReference>
<dbReference type="Proteomes" id="UP001139353">
    <property type="component" value="Unassembled WGS sequence"/>
</dbReference>
<dbReference type="EMBL" id="JAJLJH010000014">
    <property type="protein sequence ID" value="MCK9689397.1"/>
    <property type="molecule type" value="Genomic_DNA"/>
</dbReference>
<evidence type="ECO:0000256" key="1">
    <source>
        <dbReference type="ARBA" id="ARBA00009437"/>
    </source>
</evidence>
<dbReference type="AlphaFoldDB" id="A0A9X1YP32"/>
<dbReference type="GO" id="GO:0003700">
    <property type="term" value="F:DNA-binding transcription factor activity"/>
    <property type="evidence" value="ECO:0007669"/>
    <property type="project" value="InterPro"/>
</dbReference>
<keyword evidence="4" id="KW-0804">Transcription</keyword>
<dbReference type="SUPFAM" id="SSF53850">
    <property type="entry name" value="Periplasmic binding protein-like II"/>
    <property type="match status" value="1"/>
</dbReference>
<evidence type="ECO:0000256" key="3">
    <source>
        <dbReference type="ARBA" id="ARBA00023125"/>
    </source>
</evidence>
<dbReference type="PROSITE" id="PS50931">
    <property type="entry name" value="HTH_LYSR"/>
    <property type="match status" value="1"/>
</dbReference>
<evidence type="ECO:0000313" key="7">
    <source>
        <dbReference type="Proteomes" id="UP001139353"/>
    </source>
</evidence>
<keyword evidence="2" id="KW-0805">Transcription regulation</keyword>
<reference evidence="6" key="1">
    <citation type="submission" date="2021-11" db="EMBL/GenBank/DDBJ databases">
        <title>BS-T2-15 a new species belonging to the Comamonadaceae family isolated from the soil of a French oak forest.</title>
        <authorList>
            <person name="Mieszkin S."/>
            <person name="Alain K."/>
        </authorList>
    </citation>
    <scope>NUCLEOTIDE SEQUENCE</scope>
    <source>
        <strain evidence="6">BS-T2-15</strain>
    </source>
</reference>
<dbReference type="GO" id="GO:0003677">
    <property type="term" value="F:DNA binding"/>
    <property type="evidence" value="ECO:0007669"/>
    <property type="project" value="UniProtKB-KW"/>
</dbReference>
<comment type="similarity">
    <text evidence="1">Belongs to the LysR transcriptional regulatory family.</text>
</comment>
<dbReference type="RefSeq" id="WP_275685446.1">
    <property type="nucleotide sequence ID" value="NZ_JAJLJH010000014.1"/>
</dbReference>